<gene>
    <name evidence="2" type="ORF">DZD52_11375</name>
</gene>
<dbReference type="STRING" id="1843581.A7D16_09890"/>
<sequence length="77" mass="8125">MSAVRLIVAEPSLQLRMHGSAGLNADAVHAVRRAFAATYVRLPSAQSRIDVSGRIGHATAHGSARTRQSYKIGQGTA</sequence>
<name>A0A3E1KJA3_9XANT</name>
<evidence type="ECO:0000313" key="2">
    <source>
        <dbReference type="EMBL" id="RFF38795.1"/>
    </source>
</evidence>
<evidence type="ECO:0000256" key="1">
    <source>
        <dbReference type="SAM" id="MobiDB-lite"/>
    </source>
</evidence>
<dbReference type="Proteomes" id="UP000259570">
    <property type="component" value="Unassembled WGS sequence"/>
</dbReference>
<proteinExistence type="predicted"/>
<evidence type="ECO:0000313" key="3">
    <source>
        <dbReference type="Proteomes" id="UP000259570"/>
    </source>
</evidence>
<feature type="region of interest" description="Disordered" evidence="1">
    <location>
        <begin position="55"/>
        <end position="77"/>
    </location>
</feature>
<dbReference type="RefSeq" id="WP_116905917.1">
    <property type="nucleotide sequence ID" value="NZ_CP142084.2"/>
</dbReference>
<feature type="compositionally biased region" description="Polar residues" evidence="1">
    <location>
        <begin position="65"/>
        <end position="77"/>
    </location>
</feature>
<protein>
    <submittedName>
        <fullName evidence="2">Uncharacterized protein</fullName>
    </submittedName>
</protein>
<reference evidence="2 3" key="1">
    <citation type="submission" date="2018-08" db="EMBL/GenBank/DDBJ databases">
        <title>Genome sequencing of X. nasturtii WHRI 8984.</title>
        <authorList>
            <person name="Studholme D.J."/>
            <person name="Mchugh J."/>
            <person name="Vicente J."/>
        </authorList>
    </citation>
    <scope>NUCLEOTIDE SEQUENCE [LARGE SCALE GENOMIC DNA]</scope>
    <source>
        <strain evidence="2 3">WHRI 8984</strain>
    </source>
</reference>
<dbReference type="GeneID" id="97210105"/>
<accession>A0A3E1KJA3</accession>
<dbReference type="AlphaFoldDB" id="A0A3E1KJA3"/>
<organism evidence="2 3">
    <name type="scientific">Xanthomonas nasturtii</name>
    <dbReference type="NCBI Taxonomy" id="1843581"/>
    <lineage>
        <taxon>Bacteria</taxon>
        <taxon>Pseudomonadati</taxon>
        <taxon>Pseudomonadota</taxon>
        <taxon>Gammaproteobacteria</taxon>
        <taxon>Lysobacterales</taxon>
        <taxon>Lysobacteraceae</taxon>
        <taxon>Xanthomonas</taxon>
    </lineage>
</organism>
<comment type="caution">
    <text evidence="2">The sequence shown here is derived from an EMBL/GenBank/DDBJ whole genome shotgun (WGS) entry which is preliminary data.</text>
</comment>
<dbReference type="EMBL" id="QUZM01000019">
    <property type="protein sequence ID" value="RFF38795.1"/>
    <property type="molecule type" value="Genomic_DNA"/>
</dbReference>